<dbReference type="GeneID" id="78479018"/>
<gene>
    <name evidence="3" type="ORF">AALO17_25110</name>
</gene>
<feature type="transmembrane region" description="Helical" evidence="1">
    <location>
        <begin position="49"/>
        <end position="66"/>
    </location>
</feature>
<name>A0A140DYB8_9FIRM</name>
<keyword evidence="1" id="KW-0812">Transmembrane</keyword>
<dbReference type="OrthoDB" id="9810759at2"/>
<dbReference type="Pfam" id="PF07885">
    <property type="entry name" value="Ion_trans_2"/>
    <property type="match status" value="1"/>
</dbReference>
<dbReference type="Proteomes" id="UP000069771">
    <property type="component" value="Chromosome"/>
</dbReference>
<dbReference type="STRING" id="1702221.AALO17_25110"/>
<evidence type="ECO:0000256" key="1">
    <source>
        <dbReference type="SAM" id="Phobius"/>
    </source>
</evidence>
<dbReference type="InterPro" id="IPR013099">
    <property type="entry name" value="K_chnl_dom"/>
</dbReference>
<dbReference type="SUPFAM" id="SSF81324">
    <property type="entry name" value="Voltage-gated potassium channels"/>
    <property type="match status" value="1"/>
</dbReference>
<protein>
    <recommendedName>
        <fullName evidence="2">Potassium channel domain-containing protein</fullName>
    </recommendedName>
</protein>
<proteinExistence type="predicted"/>
<dbReference type="AlphaFoldDB" id="A0A140DYB8"/>
<evidence type="ECO:0000259" key="2">
    <source>
        <dbReference type="Pfam" id="PF07885"/>
    </source>
</evidence>
<organism evidence="3 4">
    <name type="scientific">Faecalibaculum rodentium</name>
    <dbReference type="NCBI Taxonomy" id="1702221"/>
    <lineage>
        <taxon>Bacteria</taxon>
        <taxon>Bacillati</taxon>
        <taxon>Bacillota</taxon>
        <taxon>Erysipelotrichia</taxon>
        <taxon>Erysipelotrichales</taxon>
        <taxon>Erysipelotrichaceae</taxon>
        <taxon>Faecalibaculum</taxon>
    </lineage>
</organism>
<keyword evidence="1" id="KW-0472">Membrane</keyword>
<keyword evidence="1" id="KW-1133">Transmembrane helix</keyword>
<evidence type="ECO:0000313" key="3">
    <source>
        <dbReference type="EMBL" id="AMK55645.1"/>
    </source>
</evidence>
<feature type="transmembrane region" description="Helical" evidence="1">
    <location>
        <begin position="73"/>
        <end position="98"/>
    </location>
</feature>
<feature type="transmembrane region" description="Helical" evidence="1">
    <location>
        <begin position="20"/>
        <end position="37"/>
    </location>
</feature>
<dbReference type="KEGG" id="fro:AALO17_25110"/>
<reference evidence="3 4" key="1">
    <citation type="journal article" date="2016" name="Gut Pathog.">
        <title>Whole genome sequencing of "Faecalibaculum rodentium" ALO17, isolated from C57BL/6J laboratory mouse feces.</title>
        <authorList>
            <person name="Lim S."/>
            <person name="Chang D.H."/>
            <person name="Ahn S."/>
            <person name="Kim B.C."/>
        </authorList>
    </citation>
    <scope>NUCLEOTIDE SEQUENCE [LARGE SCALE GENOMIC DNA]</scope>
    <source>
        <strain evidence="3 4">Alo17</strain>
    </source>
</reference>
<feature type="domain" description="Potassium channel" evidence="2">
    <location>
        <begin position="23"/>
        <end position="98"/>
    </location>
</feature>
<dbReference type="PRINTS" id="PR00169">
    <property type="entry name" value="KCHANNEL"/>
</dbReference>
<keyword evidence="4" id="KW-1185">Reference proteome</keyword>
<dbReference type="EMBL" id="CP011391">
    <property type="protein sequence ID" value="AMK55645.1"/>
    <property type="molecule type" value="Genomic_DNA"/>
</dbReference>
<evidence type="ECO:0000313" key="4">
    <source>
        <dbReference type="Proteomes" id="UP000069771"/>
    </source>
</evidence>
<dbReference type="Gene3D" id="1.10.287.70">
    <property type="match status" value="1"/>
</dbReference>
<sequence length="149" mass="16848">MIRSLQLFWLILERLHLKKFLFVFLLWYVIACILLWILDPGITTLADGFWFGFILVTTIGFGDFTVTTLPARIVAGILGLYGDLVITFLTGAITSWFFEKFQAFRGHSVGAFVTQLEHMDELSNEELQQVADKAKALRAQKEAGKQTSA</sequence>
<dbReference type="RefSeq" id="WP_067559539.1">
    <property type="nucleotide sequence ID" value="NZ_CAKOCV010000028.1"/>
</dbReference>
<accession>A0A140DYB8</accession>